<reference evidence="1" key="1">
    <citation type="submission" date="2022-09" db="EMBL/GenBank/DDBJ databases">
        <title>Complete genome sequence of Rossellomorea vietnamensis strain RL-WG62, a newly isolated PGPR with the potential for plant salinity stress alleviation.</title>
        <authorList>
            <person name="Ren L."/>
            <person name="Wang G."/>
            <person name="Hu H."/>
        </authorList>
    </citation>
    <scope>NUCLEOTIDE SEQUENCE</scope>
    <source>
        <strain evidence="1">RL-WG62</strain>
    </source>
</reference>
<accession>A0ACD4CD29</accession>
<proteinExistence type="predicted"/>
<sequence>MNQNHSGNLADRVSGILASFGDSSDVKTRYLKLPGDQLSVCLLYIENIVDTVAIHEHIIEPLVQKPVPEGEGSHLPFIIQEVLQISDIEVVKDMDQIPDKLVNGSTIILFDEESDVLSADTSKWEERSLSNPKGQRTVQGPDIGFTESRSGNVALIRKYIKNPTLQVHTQTYGKITNTSVTLVYLENLVDSEILSSIQKKLNEMPYDSVIGSNYINEYLTKESKSLFPLILNSDRPDVAAAEILEGRVCIVVDGTPFVLIAPAVLIQFFQSPDDYYLSSEATKYVRPLRFIFFWLSLYIPGLYVAFTTFHKGLLPVNLLVGFTAQQQSVPFPTVFETLLVLTLTDAIYEGSSRLPQNLVITISLFGAIVFGQASVEAQLVQPVTLVIISISFIFSSIIPIASLNYSVRIIKISLILIGALLGLYGIALFTLLLLVHLCYLRSFTVPYLAPISPFSRQDMDKDVFIRKPIPEINQTVPVFHKEEQMEEPPKKENDS</sequence>
<evidence type="ECO:0000313" key="2">
    <source>
        <dbReference type="Proteomes" id="UP001064027"/>
    </source>
</evidence>
<protein>
    <submittedName>
        <fullName evidence="1">Spore germination protein</fullName>
    </submittedName>
</protein>
<evidence type="ECO:0000313" key="1">
    <source>
        <dbReference type="EMBL" id="UXH46498.1"/>
    </source>
</evidence>
<gene>
    <name evidence="1" type="ORF">N5C46_10775</name>
</gene>
<dbReference type="Proteomes" id="UP001064027">
    <property type="component" value="Chromosome"/>
</dbReference>
<name>A0ACD4CD29_9BACI</name>
<keyword evidence="2" id="KW-1185">Reference proteome</keyword>
<organism evidence="1 2">
    <name type="scientific">Rossellomorea vietnamensis</name>
    <dbReference type="NCBI Taxonomy" id="218284"/>
    <lineage>
        <taxon>Bacteria</taxon>
        <taxon>Bacillati</taxon>
        <taxon>Bacillota</taxon>
        <taxon>Bacilli</taxon>
        <taxon>Bacillales</taxon>
        <taxon>Bacillaceae</taxon>
        <taxon>Rossellomorea</taxon>
    </lineage>
</organism>
<dbReference type="EMBL" id="CP104558">
    <property type="protein sequence ID" value="UXH46498.1"/>
    <property type="molecule type" value="Genomic_DNA"/>
</dbReference>